<protein>
    <submittedName>
        <fullName evidence="3">Zinc finger protein 676</fullName>
    </submittedName>
</protein>
<gene>
    <name evidence="3" type="ORF">J8273_0543</name>
</gene>
<evidence type="ECO:0000313" key="3">
    <source>
        <dbReference type="EMBL" id="KAG9395313.1"/>
    </source>
</evidence>
<evidence type="ECO:0000259" key="2">
    <source>
        <dbReference type="PROSITE" id="PS50157"/>
    </source>
</evidence>
<dbReference type="AlphaFoldDB" id="A0A8J6B449"/>
<dbReference type="Proteomes" id="UP000717585">
    <property type="component" value="Unassembled WGS sequence"/>
</dbReference>
<dbReference type="PROSITE" id="PS50157">
    <property type="entry name" value="ZINC_FINGER_C2H2_2"/>
    <property type="match status" value="1"/>
</dbReference>
<name>A0A8J6B449_9EUKA</name>
<dbReference type="PROSITE" id="PS00028">
    <property type="entry name" value="ZINC_FINGER_C2H2_1"/>
    <property type="match status" value="1"/>
</dbReference>
<evidence type="ECO:0000313" key="4">
    <source>
        <dbReference type="Proteomes" id="UP000717585"/>
    </source>
</evidence>
<sequence length="313" mass="34257">MVSSTTAYACKVVDPTTGSKCGQYLSTPAKLYRHIKDVHGLVACKNAICGHGFPTEEEMTQHMRATHPQLVCPACDYSTSTKTHIHTHVLNFHWSLCTKEDYAEYWCNACNRPYRLIIEHFAEAHPQVIEAMTPSIRANYLCTVCNKYVTLLDKHIRDMHKEKTSCPVSGCRYSAHTFPGMVKHMTKVHGAPDDEARKAVTIAQHGRPVMPQDKIAGCDALRMVPMLQRGILVPTGQPVVIPAPPPMTAPHAAPTPAAISAPVPKAAPLHFIRPGPVASVVPAQVQVKAGGMEEWMRKLLDAAGDECVVTSVE</sequence>
<reference evidence="3" key="1">
    <citation type="submission" date="2021-05" db="EMBL/GenBank/DDBJ databases">
        <title>A free-living protist that lacks canonical eukaryotic 1 DNA replication and segregation systems.</title>
        <authorList>
            <person name="Salas-Leiva D.E."/>
            <person name="Tromer E.C."/>
            <person name="Curtis B.A."/>
            <person name="Jerlstrom-Hultqvist J."/>
            <person name="Kolisko M."/>
            <person name="Yi Z."/>
            <person name="Salas-Leiva J.S."/>
            <person name="Gallot-Lavallee L."/>
            <person name="Kops G.J.P.L."/>
            <person name="Archibald J.M."/>
            <person name="Simpson A.G.B."/>
            <person name="Roger A.J."/>
        </authorList>
    </citation>
    <scope>NUCLEOTIDE SEQUENCE</scope>
    <source>
        <strain evidence="3">BICM</strain>
    </source>
</reference>
<evidence type="ECO:0000256" key="1">
    <source>
        <dbReference type="PROSITE-ProRule" id="PRU00042"/>
    </source>
</evidence>
<dbReference type="OrthoDB" id="3214149at2759"/>
<dbReference type="Gene3D" id="3.30.160.60">
    <property type="entry name" value="Classic Zinc Finger"/>
    <property type="match status" value="1"/>
</dbReference>
<keyword evidence="4" id="KW-1185">Reference proteome</keyword>
<dbReference type="SMART" id="SM00355">
    <property type="entry name" value="ZnF_C2H2"/>
    <property type="match status" value="5"/>
</dbReference>
<organism evidence="3 4">
    <name type="scientific">Carpediemonas membranifera</name>
    <dbReference type="NCBI Taxonomy" id="201153"/>
    <lineage>
        <taxon>Eukaryota</taxon>
        <taxon>Metamonada</taxon>
        <taxon>Carpediemonas-like organisms</taxon>
        <taxon>Carpediemonas</taxon>
    </lineage>
</organism>
<dbReference type="EMBL" id="JAHDYR010000012">
    <property type="protein sequence ID" value="KAG9395313.1"/>
    <property type="molecule type" value="Genomic_DNA"/>
</dbReference>
<keyword evidence="1" id="KW-0862">Zinc</keyword>
<accession>A0A8J6B449</accession>
<keyword evidence="1" id="KW-0863">Zinc-finger</keyword>
<dbReference type="InterPro" id="IPR013087">
    <property type="entry name" value="Znf_C2H2_type"/>
</dbReference>
<feature type="domain" description="C2H2-type" evidence="2">
    <location>
        <begin position="42"/>
        <end position="67"/>
    </location>
</feature>
<keyword evidence="1" id="KW-0479">Metal-binding</keyword>
<dbReference type="GO" id="GO:0008270">
    <property type="term" value="F:zinc ion binding"/>
    <property type="evidence" value="ECO:0007669"/>
    <property type="project" value="UniProtKB-KW"/>
</dbReference>
<proteinExistence type="predicted"/>
<comment type="caution">
    <text evidence="3">The sequence shown here is derived from an EMBL/GenBank/DDBJ whole genome shotgun (WGS) entry which is preliminary data.</text>
</comment>